<keyword evidence="1" id="KW-0812">Transmembrane</keyword>
<protein>
    <submittedName>
        <fullName evidence="2">Uncharacterized protein</fullName>
    </submittedName>
</protein>
<dbReference type="AlphaFoldDB" id="A0A222E2C7"/>
<dbReference type="KEGG" id="aht:ANTHELSMS3_01662"/>
<dbReference type="EMBL" id="CP022540">
    <property type="protein sequence ID" value="ASP20355.1"/>
    <property type="molecule type" value="Genomic_DNA"/>
</dbReference>
<gene>
    <name evidence="2" type="ORF">ANTHELSMS3_01662</name>
</gene>
<evidence type="ECO:0000313" key="3">
    <source>
        <dbReference type="Proteomes" id="UP000203589"/>
    </source>
</evidence>
<reference evidence="2 3" key="1">
    <citation type="submission" date="2017-07" db="EMBL/GenBank/DDBJ databases">
        <title>Genome Sequence of Antarctobacter heliothermus Strain SMS3 Isolated from a culture of the Diatom Skeletonema marinoi.</title>
        <authorList>
            <person name="Topel M."/>
            <person name="Pinder M.I.M."/>
            <person name="Johansson O.N."/>
            <person name="Kourtchenko O."/>
            <person name="Godhe A."/>
            <person name="Clarke A.K."/>
        </authorList>
    </citation>
    <scope>NUCLEOTIDE SEQUENCE [LARGE SCALE GENOMIC DNA]</scope>
    <source>
        <strain evidence="2 3">SMS3</strain>
    </source>
</reference>
<feature type="transmembrane region" description="Helical" evidence="1">
    <location>
        <begin position="31"/>
        <end position="48"/>
    </location>
</feature>
<evidence type="ECO:0000256" key="1">
    <source>
        <dbReference type="SAM" id="Phobius"/>
    </source>
</evidence>
<keyword evidence="3" id="KW-1185">Reference proteome</keyword>
<accession>A0A222E2C7</accession>
<name>A0A222E2C7_9RHOB</name>
<evidence type="ECO:0000313" key="2">
    <source>
        <dbReference type="EMBL" id="ASP20355.1"/>
    </source>
</evidence>
<proteinExistence type="predicted"/>
<organism evidence="2 3">
    <name type="scientific">Antarctobacter heliothermus</name>
    <dbReference type="NCBI Taxonomy" id="74033"/>
    <lineage>
        <taxon>Bacteria</taxon>
        <taxon>Pseudomonadati</taxon>
        <taxon>Pseudomonadota</taxon>
        <taxon>Alphaproteobacteria</taxon>
        <taxon>Rhodobacterales</taxon>
        <taxon>Roseobacteraceae</taxon>
        <taxon>Antarctobacter</taxon>
    </lineage>
</organism>
<keyword evidence="1" id="KW-0472">Membrane</keyword>
<dbReference type="Proteomes" id="UP000203589">
    <property type="component" value="Chromosome"/>
</dbReference>
<keyword evidence="1" id="KW-1133">Transmembrane helix</keyword>
<sequence length="53" mass="6515">MRELMVLKKKDLDRVLLFDIQRPFFRQKSIFYTRRSFSFVFVVLAMTYEPAHV</sequence>